<gene>
    <name evidence="1" type="ORF">BO79DRAFT_208699</name>
</gene>
<keyword evidence="2" id="KW-1185">Reference proteome</keyword>
<dbReference type="Proteomes" id="UP000249748">
    <property type="component" value="Unassembled WGS sequence"/>
</dbReference>
<protein>
    <submittedName>
        <fullName evidence="1">Uncharacterized protein</fullName>
    </submittedName>
</protein>
<name>A0ACD1IHL2_9EURO</name>
<evidence type="ECO:0000313" key="1">
    <source>
        <dbReference type="EMBL" id="RAK90059.1"/>
    </source>
</evidence>
<accession>A0ACD1IHL2</accession>
<reference evidence="1" key="1">
    <citation type="submission" date="2018-02" db="EMBL/GenBank/DDBJ databases">
        <title>The genomes of Aspergillus section Nigri reveals drivers in fungal speciation.</title>
        <authorList>
            <consortium name="DOE Joint Genome Institute"/>
            <person name="Vesth T.C."/>
            <person name="Nybo J."/>
            <person name="Theobald S."/>
            <person name="Brandl J."/>
            <person name="Frisvad J.C."/>
            <person name="Nielsen K.F."/>
            <person name="Lyhne E.K."/>
            <person name="Kogle M.E."/>
            <person name="Kuo A."/>
            <person name="Riley R."/>
            <person name="Clum A."/>
            <person name="Nolan M."/>
            <person name="Lipzen A."/>
            <person name="Salamov A."/>
            <person name="Henrissat B."/>
            <person name="Wiebenga A."/>
            <person name="De vries R.P."/>
            <person name="Grigoriev I.V."/>
            <person name="Mortensen U.H."/>
            <person name="Andersen M.R."/>
            <person name="Baker S.E."/>
        </authorList>
    </citation>
    <scope>NUCLEOTIDE SEQUENCE</scope>
    <source>
        <strain evidence="1">CBS 115574</strain>
    </source>
</reference>
<proteinExistence type="predicted"/>
<sequence length="98" mass="10592">MAADDHGYEQCDLSFCDDSFVLWVSTTASSLNLKCGIHPFWALLFMMACAVSDGFLFPIHWAASASSGVRQQNGQVNFYLPLGNADLQAAVSAAQVNE</sequence>
<evidence type="ECO:0000313" key="2">
    <source>
        <dbReference type="Proteomes" id="UP000249748"/>
    </source>
</evidence>
<dbReference type="EMBL" id="KZ824546">
    <property type="protein sequence ID" value="RAK90059.1"/>
    <property type="molecule type" value="Genomic_DNA"/>
</dbReference>
<organism evidence="1 2">
    <name type="scientific">Aspergillus costaricaensis CBS 115574</name>
    <dbReference type="NCBI Taxonomy" id="1448317"/>
    <lineage>
        <taxon>Eukaryota</taxon>
        <taxon>Fungi</taxon>
        <taxon>Dikarya</taxon>
        <taxon>Ascomycota</taxon>
        <taxon>Pezizomycotina</taxon>
        <taxon>Eurotiomycetes</taxon>
        <taxon>Eurotiomycetidae</taxon>
        <taxon>Eurotiales</taxon>
        <taxon>Aspergillaceae</taxon>
        <taxon>Aspergillus</taxon>
        <taxon>Aspergillus subgen. Circumdati</taxon>
    </lineage>
</organism>